<evidence type="ECO:0000313" key="2">
    <source>
        <dbReference type="WBParaSite" id="sdigi.contig628.g9287.t1"/>
    </source>
</evidence>
<dbReference type="Proteomes" id="UP000887581">
    <property type="component" value="Unplaced"/>
</dbReference>
<proteinExistence type="predicted"/>
<name>A0A915PZB0_9BILA</name>
<protein>
    <submittedName>
        <fullName evidence="2">Uncharacterized protein</fullName>
    </submittedName>
</protein>
<sequence length="112" mass="12866">MLFPNSVCELNRFLRAARITLILIDLCDIVFRPFLPSTTLSCTDDENFFLDILDSLTYLCNWLNTDIFDIEIAGSNDKEDDNDNDTDDGDMLCSMKKLPDATNYYQITYLAD</sequence>
<evidence type="ECO:0000313" key="1">
    <source>
        <dbReference type="Proteomes" id="UP000887581"/>
    </source>
</evidence>
<reference evidence="2" key="1">
    <citation type="submission" date="2022-11" db="UniProtKB">
        <authorList>
            <consortium name="WormBaseParasite"/>
        </authorList>
    </citation>
    <scope>IDENTIFICATION</scope>
</reference>
<accession>A0A915PZB0</accession>
<keyword evidence="1" id="KW-1185">Reference proteome</keyword>
<dbReference type="AlphaFoldDB" id="A0A915PZB0"/>
<dbReference type="WBParaSite" id="sdigi.contig628.g9287.t1">
    <property type="protein sequence ID" value="sdigi.contig628.g9287.t1"/>
    <property type="gene ID" value="sdigi.contig628.g9287"/>
</dbReference>
<organism evidence="1 2">
    <name type="scientific">Setaria digitata</name>
    <dbReference type="NCBI Taxonomy" id="48799"/>
    <lineage>
        <taxon>Eukaryota</taxon>
        <taxon>Metazoa</taxon>
        <taxon>Ecdysozoa</taxon>
        <taxon>Nematoda</taxon>
        <taxon>Chromadorea</taxon>
        <taxon>Rhabditida</taxon>
        <taxon>Spirurina</taxon>
        <taxon>Spiruromorpha</taxon>
        <taxon>Filarioidea</taxon>
        <taxon>Setariidae</taxon>
        <taxon>Setaria</taxon>
    </lineage>
</organism>